<feature type="compositionally biased region" description="Low complexity" evidence="1">
    <location>
        <begin position="36"/>
        <end position="45"/>
    </location>
</feature>
<dbReference type="InterPro" id="IPR042432">
    <property type="entry name" value="Coa1_fungi"/>
</dbReference>
<feature type="compositionally biased region" description="Basic and acidic residues" evidence="1">
    <location>
        <begin position="50"/>
        <end position="66"/>
    </location>
</feature>
<evidence type="ECO:0008006" key="5">
    <source>
        <dbReference type="Google" id="ProtNLM"/>
    </source>
</evidence>
<dbReference type="PANTHER" id="PTHR28523:SF1">
    <property type="entry name" value="CYTOCHROME C OXIDASE ASSEMBLY FACTOR 1"/>
    <property type="match status" value="1"/>
</dbReference>
<evidence type="ECO:0000313" key="4">
    <source>
        <dbReference type="Proteomes" id="UP000009328"/>
    </source>
</evidence>
<dbReference type="AlphaFoldDB" id="K0KJ58"/>
<keyword evidence="4" id="KW-1185">Reference proteome</keyword>
<dbReference type="InterPro" id="IPR014807">
    <property type="entry name" value="Coa1"/>
</dbReference>
<feature type="transmembrane region" description="Helical" evidence="2">
    <location>
        <begin position="76"/>
        <end position="93"/>
    </location>
</feature>
<keyword evidence="2" id="KW-0472">Membrane</keyword>
<dbReference type="Proteomes" id="UP000009328">
    <property type="component" value="Unassembled WGS sequence"/>
</dbReference>
<keyword evidence="2" id="KW-0812">Transmembrane</keyword>
<gene>
    <name evidence="3" type="ORF">BN7_2553</name>
</gene>
<dbReference type="GO" id="GO:0005743">
    <property type="term" value="C:mitochondrial inner membrane"/>
    <property type="evidence" value="ECO:0007669"/>
    <property type="project" value="TreeGrafter"/>
</dbReference>
<keyword evidence="2" id="KW-1133">Transmembrane helix</keyword>
<evidence type="ECO:0000313" key="3">
    <source>
        <dbReference type="EMBL" id="CCH43006.1"/>
    </source>
</evidence>
<dbReference type="GO" id="GO:0033617">
    <property type="term" value="P:mitochondrial respiratory chain complex IV assembly"/>
    <property type="evidence" value="ECO:0007669"/>
    <property type="project" value="InterPro"/>
</dbReference>
<dbReference type="STRING" id="1206466.K0KJ58"/>
<dbReference type="HOGENOM" id="CLU_092488_2_1_1"/>
<name>K0KJ58_WICCF</name>
<protein>
    <recommendedName>
        <fullName evidence="5">Cytochrome c oxidase assembly factor 1</fullName>
    </recommendedName>
</protein>
<dbReference type="InParanoid" id="K0KJ58"/>
<dbReference type="FunCoup" id="K0KJ58">
    <property type="interactions" value="45"/>
</dbReference>
<dbReference type="EMBL" id="CAIF01000061">
    <property type="protein sequence ID" value="CCH43006.1"/>
    <property type="molecule type" value="Genomic_DNA"/>
</dbReference>
<evidence type="ECO:0000256" key="1">
    <source>
        <dbReference type="SAM" id="MobiDB-lite"/>
    </source>
</evidence>
<reference evidence="3 4" key="1">
    <citation type="journal article" date="2012" name="Eukaryot. Cell">
        <title>Draft genome sequence of Wickerhamomyces ciferrii NRRL Y-1031 F-60-10.</title>
        <authorList>
            <person name="Schneider J."/>
            <person name="Andrea H."/>
            <person name="Blom J."/>
            <person name="Jaenicke S."/>
            <person name="Ruckert C."/>
            <person name="Schorsch C."/>
            <person name="Szczepanowski R."/>
            <person name="Farwick M."/>
            <person name="Goesmann A."/>
            <person name="Puhler A."/>
            <person name="Schaffer S."/>
            <person name="Tauch A."/>
            <person name="Kohler T."/>
            <person name="Brinkrolf K."/>
        </authorList>
    </citation>
    <scope>NUCLEOTIDE SEQUENCE [LARGE SCALE GENOMIC DNA]</scope>
    <source>
        <strain evidence="4">ATCC 14091 / BCRC 22168 / CBS 111 / JCM 3599 / NBRC 0793 / NRRL Y-1031 F-60-10</strain>
    </source>
</reference>
<dbReference type="Pfam" id="PF08695">
    <property type="entry name" value="Coa1"/>
    <property type="match status" value="1"/>
</dbReference>
<comment type="caution">
    <text evidence="3">The sequence shown here is derived from an EMBL/GenBank/DDBJ whole genome shotgun (WGS) entry which is preliminary data.</text>
</comment>
<sequence>MFMRTRILSPILRTPLRAMRPAGSVVSLARYQSSTTTSTTSSISSAKPGNPEKRPMTIDRELPDPFKDRTRNRIQFVGFWVLMFVSAAVMFNYEKTSSPVVTTTLHFLRRSEIIREVLGSGIDFADLYPWVSGELNQVKGAVDITFDVKGSKNRGTIKLVANRNSRKEDFLIHEWSLEVDGKKYDLLADKSVDFAV</sequence>
<evidence type="ECO:0000256" key="2">
    <source>
        <dbReference type="SAM" id="Phobius"/>
    </source>
</evidence>
<proteinExistence type="predicted"/>
<dbReference type="PANTHER" id="PTHR28523">
    <property type="entry name" value="CYTOCHROME C OXIDASE ASSEMBLY FACTOR 1"/>
    <property type="match status" value="1"/>
</dbReference>
<dbReference type="eggNOG" id="ENOG502RZQV">
    <property type="taxonomic scope" value="Eukaryota"/>
</dbReference>
<feature type="region of interest" description="Disordered" evidence="1">
    <location>
        <begin position="36"/>
        <end position="66"/>
    </location>
</feature>
<accession>K0KJ58</accession>
<organism evidence="3 4">
    <name type="scientific">Wickerhamomyces ciferrii (strain ATCC 14091 / BCRC 22168 / CBS 111 / JCM 3599 / NBRC 0793 / NRRL Y-1031 F-60-10)</name>
    <name type="common">Yeast</name>
    <name type="synonym">Pichia ciferrii</name>
    <dbReference type="NCBI Taxonomy" id="1206466"/>
    <lineage>
        <taxon>Eukaryota</taxon>
        <taxon>Fungi</taxon>
        <taxon>Dikarya</taxon>
        <taxon>Ascomycota</taxon>
        <taxon>Saccharomycotina</taxon>
        <taxon>Saccharomycetes</taxon>
        <taxon>Phaffomycetales</taxon>
        <taxon>Wickerhamomycetaceae</taxon>
        <taxon>Wickerhamomyces</taxon>
    </lineage>
</organism>